<dbReference type="InterPro" id="IPR022761">
    <property type="entry name" value="Fumarate_lyase_N"/>
</dbReference>
<keyword evidence="3" id="KW-0413">Isomerase</keyword>
<protein>
    <submittedName>
        <fullName evidence="3">3-carboxy-cis,cis-muconate cycloisomerase</fullName>
        <ecNumber evidence="3">5.5.1.2</ecNumber>
    </submittedName>
</protein>
<dbReference type="Gene3D" id="1.20.200.10">
    <property type="entry name" value="Fumarase/aspartase (Central domain)"/>
    <property type="match status" value="1"/>
</dbReference>
<proteinExistence type="inferred from homology"/>
<evidence type="ECO:0000313" key="3">
    <source>
        <dbReference type="EMBL" id="SMX23965.1"/>
    </source>
</evidence>
<dbReference type="AlphaFoldDB" id="A0A238J1B1"/>
<dbReference type="RefSeq" id="WP_093973929.1">
    <property type="nucleotide sequence ID" value="NZ_FXXQ01000006.1"/>
</dbReference>
<gene>
    <name evidence="3" type="primary">pcaB</name>
    <name evidence="3" type="ORF">BOA8489_02079</name>
</gene>
<dbReference type="GO" id="GO:0047472">
    <property type="term" value="F:3-carboxy-cis,cis-muconate cycloisomerase activity"/>
    <property type="evidence" value="ECO:0007669"/>
    <property type="project" value="UniProtKB-EC"/>
</dbReference>
<dbReference type="Pfam" id="PF00206">
    <property type="entry name" value="Lyase_1"/>
    <property type="match status" value="1"/>
</dbReference>
<reference evidence="3 4" key="1">
    <citation type="submission" date="2017-05" db="EMBL/GenBank/DDBJ databases">
        <authorList>
            <person name="Song R."/>
            <person name="Chenine A.L."/>
            <person name="Ruprecht R.M."/>
        </authorList>
    </citation>
    <scope>NUCLEOTIDE SEQUENCE [LARGE SCALE GENOMIC DNA]</scope>
    <source>
        <strain evidence="3 4">CECT 8489</strain>
    </source>
</reference>
<dbReference type="PRINTS" id="PR00145">
    <property type="entry name" value="ARGSUCLYASE"/>
</dbReference>
<evidence type="ECO:0000259" key="2">
    <source>
        <dbReference type="Pfam" id="PF00206"/>
    </source>
</evidence>
<dbReference type="PANTHER" id="PTHR43172:SF2">
    <property type="entry name" value="ADENYLOSUCCINATE LYASE C-TERMINAL DOMAIN-CONTAINING PROTEIN"/>
    <property type="match status" value="1"/>
</dbReference>
<dbReference type="EC" id="5.5.1.2" evidence="3"/>
<dbReference type="InterPro" id="IPR020557">
    <property type="entry name" value="Fumarate_lyase_CS"/>
</dbReference>
<dbReference type="PANTHER" id="PTHR43172">
    <property type="entry name" value="ADENYLOSUCCINATE LYASE"/>
    <property type="match status" value="1"/>
</dbReference>
<sequence>MSNAFDHPWLSGIFSDDEALQIWSPDNQLKHMRAFEAALARALGRVGIYPIEIADDIADRIAAFPVDLENLRRGSATDGVPIPALVSQLRAMIGENSDAVHKGATSQDVLDSALALTLRAFNVLLHARLTELSETIEDLSRRFGNHSLMGRTRMQAALPITVSDRLRTWSHPLQTHLKRLDQMRGRVELLQLGGPVGNGTPLAPHTAEIAIEMATELNLGSASGSWHATRDALAEYANLLSLISGSVGKMGQDICLMAQQGVDEIGLSGGGGSSAMPHKQNPVLAELLVTLARFNATQISGMHHALIHEQERSGAAWMLEWMILPEMAKATARSLSAASVLCAQINRLGAAPPQ</sequence>
<keyword evidence="4" id="KW-1185">Reference proteome</keyword>
<organism evidence="3 4">
    <name type="scientific">Boseongicola aestuarii</name>
    <dbReference type="NCBI Taxonomy" id="1470561"/>
    <lineage>
        <taxon>Bacteria</taxon>
        <taxon>Pseudomonadati</taxon>
        <taxon>Pseudomonadota</taxon>
        <taxon>Alphaproteobacteria</taxon>
        <taxon>Rhodobacterales</taxon>
        <taxon>Paracoccaceae</taxon>
        <taxon>Boseongicola</taxon>
    </lineage>
</organism>
<dbReference type="OrthoDB" id="9768878at2"/>
<dbReference type="PRINTS" id="PR00149">
    <property type="entry name" value="FUMRATELYASE"/>
</dbReference>
<comment type="similarity">
    <text evidence="1">Belongs to the class-II fumarase/aspartase family.</text>
</comment>
<dbReference type="PROSITE" id="PS00163">
    <property type="entry name" value="FUMARATE_LYASES"/>
    <property type="match status" value="1"/>
</dbReference>
<dbReference type="SUPFAM" id="SSF48557">
    <property type="entry name" value="L-aspartase-like"/>
    <property type="match status" value="1"/>
</dbReference>
<dbReference type="Proteomes" id="UP000201838">
    <property type="component" value="Unassembled WGS sequence"/>
</dbReference>
<dbReference type="InterPro" id="IPR000362">
    <property type="entry name" value="Fumarate_lyase_fam"/>
</dbReference>
<feature type="domain" description="Fumarate lyase N-terminal" evidence="2">
    <location>
        <begin position="9"/>
        <end position="291"/>
    </location>
</feature>
<dbReference type="EMBL" id="FXXQ01000006">
    <property type="protein sequence ID" value="SMX23965.1"/>
    <property type="molecule type" value="Genomic_DNA"/>
</dbReference>
<accession>A0A238J1B1</accession>
<dbReference type="InterPro" id="IPR008948">
    <property type="entry name" value="L-Aspartase-like"/>
</dbReference>
<name>A0A238J1B1_9RHOB</name>
<dbReference type="NCBIfam" id="NF004631">
    <property type="entry name" value="PRK05975.1"/>
    <property type="match status" value="1"/>
</dbReference>
<evidence type="ECO:0000256" key="1">
    <source>
        <dbReference type="ARBA" id="ARBA00034772"/>
    </source>
</evidence>
<dbReference type="GO" id="GO:0016829">
    <property type="term" value="F:lyase activity"/>
    <property type="evidence" value="ECO:0007669"/>
    <property type="project" value="UniProtKB-ARBA"/>
</dbReference>
<evidence type="ECO:0000313" key="4">
    <source>
        <dbReference type="Proteomes" id="UP000201838"/>
    </source>
</evidence>